<proteinExistence type="predicted"/>
<dbReference type="RefSeq" id="WP_263037545.1">
    <property type="nucleotide sequence ID" value="NZ_JAOTPL010000006.1"/>
</dbReference>
<dbReference type="EMBL" id="JAOTPL010000006">
    <property type="protein sequence ID" value="MCU7694057.1"/>
    <property type="molecule type" value="Genomic_DNA"/>
</dbReference>
<dbReference type="Pfam" id="PF05751">
    <property type="entry name" value="FixH"/>
    <property type="match status" value="1"/>
</dbReference>
<reference evidence="2" key="1">
    <citation type="submission" date="2022-10" db="EMBL/GenBank/DDBJ databases">
        <authorList>
            <person name="Kim H.S."/>
            <person name="Kim J.-S."/>
            <person name="Suh M.K."/>
            <person name="Eom M.K."/>
            <person name="Lee J.-S."/>
        </authorList>
    </citation>
    <scope>NUCLEOTIDE SEQUENCE</scope>
    <source>
        <strain evidence="2">LIP-5</strain>
    </source>
</reference>
<accession>A0AAE3IKU4</accession>
<keyword evidence="1" id="KW-0472">Membrane</keyword>
<sequence length="149" mass="17080">MRFNWGYGILVVIILFLIGLGTMVFISMREKNSIELIEEKYYEKELVFQDQIDAQNNLAALYPDSLHIADTNGVVFIKLPSKAARVDSGYVEFIRPSDKTKDRRIALHVNESGELSLPKSNFVPGLYKFRIGWSTDGINYVKKKDFIVK</sequence>
<gene>
    <name evidence="2" type="ORF">OD355_05945</name>
</gene>
<organism evidence="2 3">
    <name type="scientific">Haoranjiania flava</name>
    <dbReference type="NCBI Taxonomy" id="1856322"/>
    <lineage>
        <taxon>Bacteria</taxon>
        <taxon>Pseudomonadati</taxon>
        <taxon>Bacteroidota</taxon>
        <taxon>Chitinophagia</taxon>
        <taxon>Chitinophagales</taxon>
        <taxon>Chitinophagaceae</taxon>
        <taxon>Haoranjiania</taxon>
    </lineage>
</organism>
<evidence type="ECO:0000256" key="1">
    <source>
        <dbReference type="SAM" id="Phobius"/>
    </source>
</evidence>
<keyword evidence="3" id="KW-1185">Reference proteome</keyword>
<comment type="caution">
    <text evidence="2">The sequence shown here is derived from an EMBL/GenBank/DDBJ whole genome shotgun (WGS) entry which is preliminary data.</text>
</comment>
<evidence type="ECO:0000313" key="2">
    <source>
        <dbReference type="EMBL" id="MCU7694057.1"/>
    </source>
</evidence>
<dbReference type="InterPro" id="IPR008620">
    <property type="entry name" value="FixH"/>
</dbReference>
<protein>
    <submittedName>
        <fullName evidence="2">FixH family protein</fullName>
    </submittedName>
</protein>
<dbReference type="AlphaFoldDB" id="A0AAE3IKU4"/>
<keyword evidence="1" id="KW-0812">Transmembrane</keyword>
<dbReference type="Proteomes" id="UP001209317">
    <property type="component" value="Unassembled WGS sequence"/>
</dbReference>
<keyword evidence="1" id="KW-1133">Transmembrane helix</keyword>
<evidence type="ECO:0000313" key="3">
    <source>
        <dbReference type="Proteomes" id="UP001209317"/>
    </source>
</evidence>
<feature type="transmembrane region" description="Helical" evidence="1">
    <location>
        <begin position="6"/>
        <end position="26"/>
    </location>
</feature>
<name>A0AAE3IKU4_9BACT</name>